<dbReference type="Proteomes" id="UP000434957">
    <property type="component" value="Unassembled WGS sequence"/>
</dbReference>
<evidence type="ECO:0000313" key="2">
    <source>
        <dbReference type="EMBL" id="KAE8961505.1"/>
    </source>
</evidence>
<proteinExistence type="predicted"/>
<dbReference type="Proteomes" id="UP000435112">
    <property type="component" value="Unassembled WGS sequence"/>
</dbReference>
<sequence>MATTATAEATISARSRAQHSRNQAHRQSTTSLPKPLGLKAGVKRVPQQRTLGAFFPPTTAQQHARQVQRDFKYARKRELLKRQREERQGAEYAQGQAGGLHREDRTFSCVTLNMNGFGSSEKDRGAFFRDFRQEDAHGRQDIIFLQETHVLEGEIEHMRSHHAKQWGFRSGTDARELSFWAPSEDRTQGRRRITVQSACI</sequence>
<protein>
    <recommendedName>
        <fullName evidence="6">Endonuclease/exonuclease/phosphatase domain-containing protein</fullName>
    </recommendedName>
</protein>
<dbReference type="Gene3D" id="3.60.10.10">
    <property type="entry name" value="Endonuclease/exonuclease/phosphatase"/>
    <property type="match status" value="1"/>
</dbReference>
<evidence type="ECO:0000256" key="1">
    <source>
        <dbReference type="SAM" id="MobiDB-lite"/>
    </source>
</evidence>
<evidence type="ECO:0000313" key="5">
    <source>
        <dbReference type="Proteomes" id="UP000435112"/>
    </source>
</evidence>
<evidence type="ECO:0000313" key="4">
    <source>
        <dbReference type="Proteomes" id="UP000434957"/>
    </source>
</evidence>
<comment type="caution">
    <text evidence="2">The sequence shown here is derived from an EMBL/GenBank/DDBJ whole genome shotgun (WGS) entry which is preliminary data.</text>
</comment>
<dbReference type="AlphaFoldDB" id="A0A6A3GXB2"/>
<reference evidence="2 5" key="1">
    <citation type="submission" date="2018-09" db="EMBL/GenBank/DDBJ databases">
        <title>Genomic investigation of the strawberry pathogen Phytophthora fragariae indicates pathogenicity is determined by transcriptional variation in three key races.</title>
        <authorList>
            <person name="Adams T.M."/>
            <person name="Armitage A.D."/>
            <person name="Sobczyk M.K."/>
            <person name="Bates H.J."/>
            <person name="Dunwell J.M."/>
            <person name="Nellist C.F."/>
            <person name="Harrison R.J."/>
        </authorList>
    </citation>
    <scope>NUCLEOTIDE SEQUENCE [LARGE SCALE GENOMIC DNA]</scope>
    <source>
        <strain evidence="2 5">SCRP324</strain>
        <strain evidence="3 4">SCRP333</strain>
    </source>
</reference>
<feature type="region of interest" description="Disordered" evidence="1">
    <location>
        <begin position="1"/>
        <end position="39"/>
    </location>
</feature>
<dbReference type="EMBL" id="QXFT01005029">
    <property type="protein sequence ID" value="KAE9274578.1"/>
    <property type="molecule type" value="Genomic_DNA"/>
</dbReference>
<evidence type="ECO:0000313" key="3">
    <source>
        <dbReference type="EMBL" id="KAE9274578.1"/>
    </source>
</evidence>
<dbReference type="OrthoDB" id="168226at2759"/>
<name>A0A6A3GXB2_9STRA</name>
<accession>A0A6A3GXB2</accession>
<dbReference type="EMBL" id="QXFU01006272">
    <property type="protein sequence ID" value="KAE8961505.1"/>
    <property type="molecule type" value="Genomic_DNA"/>
</dbReference>
<gene>
    <name evidence="2" type="ORF">PR002_g29880</name>
    <name evidence="3" type="ORF">PR003_g29566</name>
</gene>
<evidence type="ECO:0008006" key="6">
    <source>
        <dbReference type="Google" id="ProtNLM"/>
    </source>
</evidence>
<dbReference type="InterPro" id="IPR036691">
    <property type="entry name" value="Endo/exonu/phosph_ase_sf"/>
</dbReference>
<keyword evidence="4" id="KW-1185">Reference proteome</keyword>
<dbReference type="SUPFAM" id="SSF56219">
    <property type="entry name" value="DNase I-like"/>
    <property type="match status" value="1"/>
</dbReference>
<feature type="compositionally biased region" description="Low complexity" evidence="1">
    <location>
        <begin position="1"/>
        <end position="15"/>
    </location>
</feature>
<organism evidence="2 5">
    <name type="scientific">Phytophthora rubi</name>
    <dbReference type="NCBI Taxonomy" id="129364"/>
    <lineage>
        <taxon>Eukaryota</taxon>
        <taxon>Sar</taxon>
        <taxon>Stramenopiles</taxon>
        <taxon>Oomycota</taxon>
        <taxon>Peronosporomycetes</taxon>
        <taxon>Peronosporales</taxon>
        <taxon>Peronosporaceae</taxon>
        <taxon>Phytophthora</taxon>
    </lineage>
</organism>